<evidence type="ECO:0000256" key="1">
    <source>
        <dbReference type="ARBA" id="ARBA00004651"/>
    </source>
</evidence>
<sequence length="470" mass="49745">IALVATYQGCAEKGICYPPIEKSFSMVLPAGPTEVTQPTDSTPMTSTRLAAYLAAAFATGLLLSFTPCVLPLIPILSSVIAGQGRAIRRGRTGALSIAYVLGMAATYTAIGAVAGATGEQLQAYFQNVWAIGAVSLVLVLMALSLFGLYTVQMPGFLQSRLVARSDRLAGGTLGMVFALGVVSALVIGACVSPLLISILSIAFLKGNPVLGGALMFSVALGMGVILICIGFGAGFLLPRAGPWMESIQRLFGFMLLAVAIYLLGAIPAVPVLLLWAILLIGAAGYIGSKSLLSLSGHTRQLGSGVALVLVAWGVLALVGWAGGKRDILQPVTIAWLQKNDSSLSRNNGTHGLVFAQVSGLKELDQHLASARAADKPVFLDYYADWCTDCIRMKNTTFLDPRVVTALQRFVVLEVDVTDPRLPNSRAVKQRFKVFGPPAILFFDATGTEVSAHRLYGYRTADELLLLIDRI</sequence>
<dbReference type="PROSITE" id="PS51352">
    <property type="entry name" value="THIOREDOXIN_2"/>
    <property type="match status" value="1"/>
</dbReference>
<proteinExistence type="predicted"/>
<protein>
    <recommendedName>
        <fullName evidence="7">Thioredoxin domain-containing protein</fullName>
    </recommendedName>
</protein>
<dbReference type="PANTHER" id="PTHR32234">
    <property type="entry name" value="THIOL:DISULFIDE INTERCHANGE PROTEIN DSBD"/>
    <property type="match status" value="1"/>
</dbReference>
<keyword evidence="2" id="KW-1003">Cell membrane</keyword>
<dbReference type="NCBIfam" id="NF001419">
    <property type="entry name" value="PRK00293.1"/>
    <property type="match status" value="1"/>
</dbReference>
<dbReference type="AlphaFoldDB" id="A0A382EYI7"/>
<evidence type="ECO:0000259" key="7">
    <source>
        <dbReference type="PROSITE" id="PS51352"/>
    </source>
</evidence>
<feature type="domain" description="Thioredoxin" evidence="7">
    <location>
        <begin position="332"/>
        <end position="470"/>
    </location>
</feature>
<dbReference type="GO" id="GO:0045454">
    <property type="term" value="P:cell redox homeostasis"/>
    <property type="evidence" value="ECO:0007669"/>
    <property type="project" value="TreeGrafter"/>
</dbReference>
<accession>A0A382EYI7</accession>
<evidence type="ECO:0000313" key="8">
    <source>
        <dbReference type="EMBL" id="SVB55489.1"/>
    </source>
</evidence>
<feature type="transmembrane region" description="Helical" evidence="6">
    <location>
        <begin position="172"/>
        <end position="203"/>
    </location>
</feature>
<dbReference type="InterPro" id="IPR035671">
    <property type="entry name" value="DsbD_gamma"/>
</dbReference>
<dbReference type="GO" id="GO:0017004">
    <property type="term" value="P:cytochrome complex assembly"/>
    <property type="evidence" value="ECO:0007669"/>
    <property type="project" value="InterPro"/>
</dbReference>
<evidence type="ECO:0000256" key="5">
    <source>
        <dbReference type="ARBA" id="ARBA00023136"/>
    </source>
</evidence>
<feature type="transmembrane region" description="Helical" evidence="6">
    <location>
        <begin position="304"/>
        <end position="323"/>
    </location>
</feature>
<dbReference type="InterPro" id="IPR013766">
    <property type="entry name" value="Thioredoxin_domain"/>
</dbReference>
<dbReference type="CDD" id="cd02953">
    <property type="entry name" value="DsbDgamma"/>
    <property type="match status" value="1"/>
</dbReference>
<feature type="transmembrane region" description="Helical" evidence="6">
    <location>
        <begin position="94"/>
        <end position="116"/>
    </location>
</feature>
<dbReference type="PANTHER" id="PTHR32234:SF0">
    <property type="entry name" value="THIOL:DISULFIDE INTERCHANGE PROTEIN DSBD"/>
    <property type="match status" value="1"/>
</dbReference>
<keyword evidence="3 6" id="KW-0812">Transmembrane</keyword>
<dbReference type="SUPFAM" id="SSF74863">
    <property type="entry name" value="Thiol:disulfide interchange protein DsbD, N-terminal domain (DsbD-alpha)"/>
    <property type="match status" value="1"/>
</dbReference>
<dbReference type="Pfam" id="PF02683">
    <property type="entry name" value="DsbD_TM"/>
    <property type="match status" value="1"/>
</dbReference>
<feature type="transmembrane region" description="Helical" evidence="6">
    <location>
        <begin position="49"/>
        <end position="73"/>
    </location>
</feature>
<evidence type="ECO:0000256" key="4">
    <source>
        <dbReference type="ARBA" id="ARBA00022989"/>
    </source>
</evidence>
<dbReference type="Gene3D" id="2.60.40.1250">
    <property type="entry name" value="Thiol:disulfide interchange protein DsbD, N-terminal domain"/>
    <property type="match status" value="1"/>
</dbReference>
<gene>
    <name evidence="8" type="ORF">METZ01_LOCUS208343</name>
</gene>
<dbReference type="InterPro" id="IPR036249">
    <property type="entry name" value="Thioredoxin-like_sf"/>
</dbReference>
<dbReference type="GO" id="GO:0015035">
    <property type="term" value="F:protein-disulfide reductase activity"/>
    <property type="evidence" value="ECO:0007669"/>
    <property type="project" value="TreeGrafter"/>
</dbReference>
<evidence type="ECO:0000256" key="2">
    <source>
        <dbReference type="ARBA" id="ARBA00022475"/>
    </source>
</evidence>
<keyword evidence="4 6" id="KW-1133">Transmembrane helix</keyword>
<feature type="transmembrane region" description="Helical" evidence="6">
    <location>
        <begin position="249"/>
        <end position="266"/>
    </location>
</feature>
<dbReference type="EMBL" id="UINC01046898">
    <property type="protein sequence ID" value="SVB55489.1"/>
    <property type="molecule type" value="Genomic_DNA"/>
</dbReference>
<keyword evidence="5 6" id="KW-0472">Membrane</keyword>
<feature type="transmembrane region" description="Helical" evidence="6">
    <location>
        <begin position="272"/>
        <end position="292"/>
    </location>
</feature>
<dbReference type="InterPro" id="IPR003834">
    <property type="entry name" value="Cyt_c_assmbl_TM_dom"/>
</dbReference>
<evidence type="ECO:0000256" key="3">
    <source>
        <dbReference type="ARBA" id="ARBA00022692"/>
    </source>
</evidence>
<name>A0A382EYI7_9ZZZZ</name>
<dbReference type="InterPro" id="IPR036929">
    <property type="entry name" value="DsbDN_sf"/>
</dbReference>
<feature type="transmembrane region" description="Helical" evidence="6">
    <location>
        <begin position="209"/>
        <end position="237"/>
    </location>
</feature>
<feature type="transmembrane region" description="Helical" evidence="6">
    <location>
        <begin position="128"/>
        <end position="151"/>
    </location>
</feature>
<reference evidence="8" key="1">
    <citation type="submission" date="2018-05" db="EMBL/GenBank/DDBJ databases">
        <authorList>
            <person name="Lanie J.A."/>
            <person name="Ng W.-L."/>
            <person name="Kazmierczak K.M."/>
            <person name="Andrzejewski T.M."/>
            <person name="Davidsen T.M."/>
            <person name="Wayne K.J."/>
            <person name="Tettelin H."/>
            <person name="Glass J.I."/>
            <person name="Rusch D."/>
            <person name="Podicherti R."/>
            <person name="Tsui H.-C.T."/>
            <person name="Winkler M.E."/>
        </authorList>
    </citation>
    <scope>NUCLEOTIDE SEQUENCE</scope>
</reference>
<dbReference type="GO" id="GO:0005886">
    <property type="term" value="C:plasma membrane"/>
    <property type="evidence" value="ECO:0007669"/>
    <property type="project" value="UniProtKB-SubCell"/>
</dbReference>
<feature type="non-terminal residue" evidence="8">
    <location>
        <position position="1"/>
    </location>
</feature>
<organism evidence="8">
    <name type="scientific">marine metagenome</name>
    <dbReference type="NCBI Taxonomy" id="408172"/>
    <lineage>
        <taxon>unclassified sequences</taxon>
        <taxon>metagenomes</taxon>
        <taxon>ecological metagenomes</taxon>
    </lineage>
</organism>
<dbReference type="Gene3D" id="3.40.30.10">
    <property type="entry name" value="Glutaredoxin"/>
    <property type="match status" value="1"/>
</dbReference>
<dbReference type="SUPFAM" id="SSF52833">
    <property type="entry name" value="Thioredoxin-like"/>
    <property type="match status" value="1"/>
</dbReference>
<comment type="subcellular location">
    <subcellularLocation>
        <location evidence="1">Cell membrane</location>
        <topology evidence="1">Multi-pass membrane protein</topology>
    </subcellularLocation>
</comment>
<dbReference type="Pfam" id="PF13899">
    <property type="entry name" value="Thioredoxin_7"/>
    <property type="match status" value="1"/>
</dbReference>
<evidence type="ECO:0000256" key="6">
    <source>
        <dbReference type="SAM" id="Phobius"/>
    </source>
</evidence>